<dbReference type="InterPro" id="IPR001509">
    <property type="entry name" value="Epimerase_deHydtase"/>
</dbReference>
<dbReference type="EMBL" id="BSRZ01000018">
    <property type="protein sequence ID" value="GLW66966.1"/>
    <property type="molecule type" value="Genomic_DNA"/>
</dbReference>
<sequence>MSTVLVTGATGFVGGAVARALLAAGHRVVAWVRSPAKARALAGQGARVAAGDMRDPATYLPLVDEVDAVVHAAQLRVTGRLGPGKIRLLHQANHVMTDALARRCMSAGKRLLYTGGCFVYGDHGDDWIDESTPLTPSPLGEGDANEIARLRDRHEAGLDVVVLSPGFVYGPGGNFTTLFYDDARRDRLRCIGRGRNYWSCVHVDDLAEAYVLALTRAPAGATYNIVDDEPLRLREFVDLLADAVGGVAVRPVPAFLARLVAGAPAVTSLTSSYRVNNTKARRDLGWAPSYPTARDGIPPTLSALKRLESAASTAS</sequence>
<accession>A0A9W6Q1T0</accession>
<dbReference type="AlphaFoldDB" id="A0A9W6Q1T0"/>
<comment type="caution">
    <text evidence="2">The sequence shown here is derived from an EMBL/GenBank/DDBJ whole genome shotgun (WGS) entry which is preliminary data.</text>
</comment>
<dbReference type="SUPFAM" id="SSF51735">
    <property type="entry name" value="NAD(P)-binding Rossmann-fold domains"/>
    <property type="match status" value="1"/>
</dbReference>
<organism evidence="2 3">
    <name type="scientific">Actinomadura rubrobrunea</name>
    <dbReference type="NCBI Taxonomy" id="115335"/>
    <lineage>
        <taxon>Bacteria</taxon>
        <taxon>Bacillati</taxon>
        <taxon>Actinomycetota</taxon>
        <taxon>Actinomycetes</taxon>
        <taxon>Streptosporangiales</taxon>
        <taxon>Thermomonosporaceae</taxon>
        <taxon>Actinomadura</taxon>
    </lineage>
</organism>
<dbReference type="InterPro" id="IPR051783">
    <property type="entry name" value="NAD(P)-dependent_oxidoreduct"/>
</dbReference>
<protein>
    <submittedName>
        <fullName evidence="2">Epimerase</fullName>
    </submittedName>
</protein>
<dbReference type="GO" id="GO:0004029">
    <property type="term" value="F:aldehyde dehydrogenase (NAD+) activity"/>
    <property type="evidence" value="ECO:0007669"/>
    <property type="project" value="TreeGrafter"/>
</dbReference>
<reference evidence="2" key="1">
    <citation type="submission" date="2023-02" db="EMBL/GenBank/DDBJ databases">
        <title>Actinomadura rubrobrunea NBRC 14622.</title>
        <authorList>
            <person name="Ichikawa N."/>
            <person name="Sato H."/>
            <person name="Tonouchi N."/>
        </authorList>
    </citation>
    <scope>NUCLEOTIDE SEQUENCE</scope>
    <source>
        <strain evidence="2">NBRC 14622</strain>
    </source>
</reference>
<evidence type="ECO:0000313" key="3">
    <source>
        <dbReference type="Proteomes" id="UP001165124"/>
    </source>
</evidence>
<dbReference type="Gene3D" id="3.40.50.720">
    <property type="entry name" value="NAD(P)-binding Rossmann-like Domain"/>
    <property type="match status" value="1"/>
</dbReference>
<gene>
    <name evidence="2" type="ORF">Arub01_52090</name>
</gene>
<name>A0A9W6Q1T0_9ACTN</name>
<dbReference type="PANTHER" id="PTHR48079:SF6">
    <property type="entry name" value="NAD(P)-BINDING DOMAIN-CONTAINING PROTEIN-RELATED"/>
    <property type="match status" value="1"/>
</dbReference>
<dbReference type="RefSeq" id="WP_067908500.1">
    <property type="nucleotide sequence ID" value="NZ_BSRZ01000018.1"/>
</dbReference>
<dbReference type="PANTHER" id="PTHR48079">
    <property type="entry name" value="PROTEIN YEEZ"/>
    <property type="match status" value="1"/>
</dbReference>
<dbReference type="GO" id="GO:0005737">
    <property type="term" value="C:cytoplasm"/>
    <property type="evidence" value="ECO:0007669"/>
    <property type="project" value="TreeGrafter"/>
</dbReference>
<evidence type="ECO:0000313" key="2">
    <source>
        <dbReference type="EMBL" id="GLW66966.1"/>
    </source>
</evidence>
<dbReference type="InterPro" id="IPR036291">
    <property type="entry name" value="NAD(P)-bd_dom_sf"/>
</dbReference>
<dbReference type="Proteomes" id="UP001165124">
    <property type="component" value="Unassembled WGS sequence"/>
</dbReference>
<evidence type="ECO:0000259" key="1">
    <source>
        <dbReference type="Pfam" id="PF01370"/>
    </source>
</evidence>
<proteinExistence type="predicted"/>
<keyword evidence="3" id="KW-1185">Reference proteome</keyword>
<dbReference type="Pfam" id="PF01370">
    <property type="entry name" value="Epimerase"/>
    <property type="match status" value="1"/>
</dbReference>
<feature type="domain" description="NAD-dependent epimerase/dehydratase" evidence="1">
    <location>
        <begin position="4"/>
        <end position="225"/>
    </location>
</feature>